<reference evidence="3" key="1">
    <citation type="submission" date="2017-04" db="EMBL/GenBank/DDBJ databases">
        <title>Function of individual gut microbiota members based on whole genome sequencing of pure cultures obtained from chicken caecum.</title>
        <authorList>
            <person name="Medvecky M."/>
            <person name="Cejkova D."/>
            <person name="Polansky O."/>
            <person name="Karasova D."/>
            <person name="Kubasova T."/>
            <person name="Cizek A."/>
            <person name="Rychlik I."/>
        </authorList>
    </citation>
    <scope>NUCLEOTIDE SEQUENCE [LARGE SCALE GENOMIC DNA]</scope>
    <source>
        <strain evidence="3">An5</strain>
    </source>
</reference>
<evidence type="ECO:0000313" key="2">
    <source>
        <dbReference type="EMBL" id="OUN89318.1"/>
    </source>
</evidence>
<dbReference type="Proteomes" id="UP000195781">
    <property type="component" value="Unassembled WGS sequence"/>
</dbReference>
<evidence type="ECO:0000313" key="3">
    <source>
        <dbReference type="Proteomes" id="UP000195781"/>
    </source>
</evidence>
<feature type="domain" description="Treble clef zinc finger" evidence="1">
    <location>
        <begin position="296"/>
        <end position="352"/>
    </location>
</feature>
<name>A0A1Y3XYD5_9ACTN</name>
<dbReference type="PANTHER" id="PTHR37317:SF1">
    <property type="entry name" value="ZINC-RIBBON DOMAIN-CONTAINING PROTEIN-RELATED"/>
    <property type="match status" value="1"/>
</dbReference>
<dbReference type="Pfam" id="PF14311">
    <property type="entry name" value="DUF4379"/>
    <property type="match status" value="1"/>
</dbReference>
<keyword evidence="3" id="KW-1185">Reference proteome</keyword>
<comment type="caution">
    <text evidence="2">The sequence shown here is derived from an EMBL/GenBank/DDBJ whole genome shotgun (WGS) entry which is preliminary data.</text>
</comment>
<accession>A0A1Y3XYD5</accession>
<protein>
    <recommendedName>
        <fullName evidence="1">Treble clef zinc finger domain-containing protein</fullName>
    </recommendedName>
</protein>
<dbReference type="AlphaFoldDB" id="A0A1Y3XYD5"/>
<dbReference type="OrthoDB" id="3196679at2"/>
<dbReference type="RefSeq" id="WP_094335005.1">
    <property type="nucleotide sequence ID" value="NZ_NFIE01000004.1"/>
</dbReference>
<gene>
    <name evidence="2" type="ORF">B5G02_02235</name>
</gene>
<evidence type="ECO:0000259" key="1">
    <source>
        <dbReference type="Pfam" id="PF14311"/>
    </source>
</evidence>
<dbReference type="InterPro" id="IPR025487">
    <property type="entry name" value="DUF4379"/>
</dbReference>
<proteinExistence type="predicted"/>
<sequence length="416" mass="47277">MKLSNDELDAILARAGLKLSQPYSPTGTYRNDDYLLTRCARCGVEAHYKLQYIRHKNKIGERTCRACYWLAWYGSARQLYDRGVQKLIESGYSRRELMQQGVLREECGLDWNNAARLAEEHGYELVDLLHGNHPGDDVLVVRCTACGRLLPQRPGDVVFGCQCRKTFKKGVAFGSEAKQPCTSRTERKIAPRTPGAASIIAAAERHAKEPTRYIYAQVKGKLVTDFPELLAAWDDDSSPEGVPVVSSHLRHFRCPNGHRPNQTPYSYLVDGCMVCRGLRTKTAANQEYLRDTNPELAEEWAEAIDGAKYTPDTVKSGSKRSVRWRCMACGHEWIETVRDREKRMNNRCPSCGKVMGSLAWQYPELAREWSPRNPISPWNIKPHSKLDFKPEWVSVSDPSHVWCETVASRIKKMTRG</sequence>
<dbReference type="PANTHER" id="PTHR37317">
    <property type="entry name" value="BLR8090 PROTEIN"/>
    <property type="match status" value="1"/>
</dbReference>
<organism evidence="2 3">
    <name type="scientific">[Collinsella] massiliensis</name>
    <dbReference type="NCBI Taxonomy" id="1232426"/>
    <lineage>
        <taxon>Bacteria</taxon>
        <taxon>Bacillati</taxon>
        <taxon>Actinomycetota</taxon>
        <taxon>Coriobacteriia</taxon>
        <taxon>Coriobacteriales</taxon>
        <taxon>Coriobacteriaceae</taxon>
        <taxon>Enorma</taxon>
    </lineage>
</organism>
<dbReference type="EMBL" id="NFIE01000004">
    <property type="protein sequence ID" value="OUN89318.1"/>
    <property type="molecule type" value="Genomic_DNA"/>
</dbReference>